<dbReference type="Gene3D" id="3.40.50.300">
    <property type="entry name" value="P-loop containing nucleotide triphosphate hydrolases"/>
    <property type="match status" value="1"/>
</dbReference>
<dbReference type="SMART" id="SM00487">
    <property type="entry name" value="DEXDc"/>
    <property type="match status" value="1"/>
</dbReference>
<dbReference type="InterPro" id="IPR038718">
    <property type="entry name" value="SNF2-like_sf"/>
</dbReference>
<gene>
    <name evidence="4" type="ORF">D9Q81_02295</name>
</gene>
<dbReference type="Proteomes" id="UP000278149">
    <property type="component" value="Unassembled WGS sequence"/>
</dbReference>
<dbReference type="InterPro" id="IPR027417">
    <property type="entry name" value="P-loop_NTPase"/>
</dbReference>
<dbReference type="RefSeq" id="WP_125740980.1">
    <property type="nucleotide sequence ID" value="NZ_RCOR01000017.1"/>
</dbReference>
<dbReference type="InterPro" id="IPR000330">
    <property type="entry name" value="SNF2_N"/>
</dbReference>
<feature type="domain" description="Helicase C-terminal" evidence="3">
    <location>
        <begin position="400"/>
        <end position="559"/>
    </location>
</feature>
<evidence type="ECO:0000313" key="5">
    <source>
        <dbReference type="Proteomes" id="UP000278149"/>
    </source>
</evidence>
<dbReference type="AlphaFoldDB" id="A0A429G7Q9"/>
<feature type="domain" description="Helicase ATP-binding" evidence="2">
    <location>
        <begin position="48"/>
        <end position="212"/>
    </location>
</feature>
<evidence type="ECO:0000259" key="3">
    <source>
        <dbReference type="PROSITE" id="PS51194"/>
    </source>
</evidence>
<dbReference type="GO" id="GO:0120545">
    <property type="term" value="F:nucleic acid conformation isomerase activity"/>
    <property type="evidence" value="ECO:0007669"/>
    <property type="project" value="UniProtKB-ARBA"/>
</dbReference>
<evidence type="ECO:0000256" key="1">
    <source>
        <dbReference type="ARBA" id="ARBA00022801"/>
    </source>
</evidence>
<dbReference type="PROSITE" id="PS51192">
    <property type="entry name" value="HELICASE_ATP_BIND_1"/>
    <property type="match status" value="1"/>
</dbReference>
<dbReference type="EMBL" id="RCOR01000017">
    <property type="protein sequence ID" value="RSN69823.1"/>
    <property type="molecule type" value="Genomic_DNA"/>
</dbReference>
<keyword evidence="1" id="KW-0378">Hydrolase</keyword>
<dbReference type="Pfam" id="PF00176">
    <property type="entry name" value="SNF2-rel_dom"/>
    <property type="match status" value="1"/>
</dbReference>
<comment type="caution">
    <text evidence="4">The sequence shown here is derived from an EMBL/GenBank/DDBJ whole genome shotgun (WGS) entry which is preliminary data.</text>
</comment>
<dbReference type="Pfam" id="PF00271">
    <property type="entry name" value="Helicase_C"/>
    <property type="match status" value="1"/>
</dbReference>
<accession>A0A429G7Q9</accession>
<sequence length="982" mass="113553">MKLEDGVIGFISGFLNELSYHPLIYPYLRTSAEDPPQHYLHQCEVLARLALRNPVRVLIGDEIGLGKTITALAISRYMEGVGRVSKALIIVPRVLIPQWRKELERMGIGKVNQIERDNIEYIKKQGFPDGYYLSSMDFIKREKRIKEVLDVPWDIIIVDEAHKLGMKTKRFKEVGRELIERKPRRNVIFLSATPHRGDPADYISRLRLLDPYLEDWRSLDRKQFYELTHGAIIFRRTKEEINKIYEGKEIFPMARFYATVIKVRKDEEEFINRLLNFLKSKLRDLAYEKEELSERALPLLLVLIFKRASSSPYAAVTTLERLLLRRTAHGNLKELMHSVKTLLGTGYEDQEYPGRDPEEIMEEFLDATSSLMSERDREEMRKLVEMARDIMREGDSKLKALISLLDEVKEDSKVIVFTEYKDTLDYIMEKLLNKGWPEGSILRLSSDETADEKKFMEIRRAFERDPRARVLIATDVAAEGLNLQVAHILINYEVPWSLIKLEQRIGRVWRLGQRREVEIYTLFMTNKADSAALRSIYEKLLNLKRADLGARPITGQEVILYTETEDLTKLPPYVVTKSEKGKKKFFKVTEARLIETYLRKDEKGLSDLIESIIAAKQEIERELKSKGVLYAQKTREAIINTIAQIGFESHHDLMDSMKKLLKSASGFLGLRVLSEGDELKVIRGSEMPVAVTSLRTIYGMLLGECRSSSPVNLVAYGPNGRVLIKLVEIRDRRSGGLLYKEPIGIDLKKEKIIRGSELIDLISSAISNLVGIAEIPNSDISVKLRAIVINEFQKSCRELLSPIINYSRKLQEEGLRGPDNWMKAEDLDIRISDDLGSIQFIEPPKGSLDIPEEVKKEVEKRALEIVMKVERDEGRIPEVVPEEEHYDIRSVDPSTKEVRIIEVKGHLGPEVYGELTSYEAELAERERERYWLYIVYNIGYIVYNIGTNPEWIRFRDPVSTMNWEAFERVERRYILRPKEGKP</sequence>
<dbReference type="PANTHER" id="PTHR45766:SF6">
    <property type="entry name" value="SWI_SNF-RELATED MATRIX-ASSOCIATED ACTIN-DEPENDENT REGULATOR OF CHROMATIN SUBFAMILY A-LIKE PROTEIN 1"/>
    <property type="match status" value="1"/>
</dbReference>
<dbReference type="InterPro" id="IPR049730">
    <property type="entry name" value="SNF2/RAD54-like_C"/>
</dbReference>
<dbReference type="PROSITE" id="PS51194">
    <property type="entry name" value="HELICASE_CTER"/>
    <property type="match status" value="1"/>
</dbReference>
<protein>
    <submittedName>
        <fullName evidence="4">DUF3883 domain-containing protein</fullName>
    </submittedName>
</protein>
<evidence type="ECO:0000313" key="4">
    <source>
        <dbReference type="EMBL" id="RSN69823.1"/>
    </source>
</evidence>
<dbReference type="SUPFAM" id="SSF52540">
    <property type="entry name" value="P-loop containing nucleoside triphosphate hydrolases"/>
    <property type="match status" value="2"/>
</dbReference>
<dbReference type="InterPro" id="IPR001650">
    <property type="entry name" value="Helicase_C-like"/>
</dbReference>
<dbReference type="GO" id="GO:0005524">
    <property type="term" value="F:ATP binding"/>
    <property type="evidence" value="ECO:0007669"/>
    <property type="project" value="InterPro"/>
</dbReference>
<organism evidence="4 5">
    <name type="scientific">Candidatus Korarchaeum cryptofilum</name>
    <dbReference type="NCBI Taxonomy" id="498846"/>
    <lineage>
        <taxon>Archaea</taxon>
        <taxon>Thermoproteota</taxon>
        <taxon>Candidatus Korarchaeia</taxon>
        <taxon>Candidatus Korarchaeales</taxon>
        <taxon>Candidatus Korarchaeaceae</taxon>
        <taxon>Candidatus Korarchaeum</taxon>
    </lineage>
</organism>
<dbReference type="GO" id="GO:0016787">
    <property type="term" value="F:hydrolase activity"/>
    <property type="evidence" value="ECO:0007669"/>
    <property type="project" value="UniProtKB-KW"/>
</dbReference>
<dbReference type="SMART" id="SM00490">
    <property type="entry name" value="HELICc"/>
    <property type="match status" value="1"/>
</dbReference>
<reference evidence="4 5" key="1">
    <citation type="submission" date="2018-10" db="EMBL/GenBank/DDBJ databases">
        <title>Co-occurring genomic capacity for anaerobic methane metabolism and dissimilatory sulfite reduction discovered in the Korarchaeota.</title>
        <authorList>
            <person name="Mckay L.J."/>
            <person name="Dlakic M."/>
            <person name="Fields M.W."/>
            <person name="Delmont T.O."/>
            <person name="Eren A.M."/>
            <person name="Jay Z.J."/>
            <person name="Klingelsmith K.B."/>
            <person name="Rusch D.B."/>
            <person name="Inskeep W.P."/>
        </authorList>
    </citation>
    <scope>NUCLEOTIDE SEQUENCE [LARGE SCALE GENOMIC DNA]</scope>
    <source>
        <strain evidence="4 5">WS</strain>
    </source>
</reference>
<dbReference type="InterPro" id="IPR024975">
    <property type="entry name" value="NOV_C"/>
</dbReference>
<dbReference type="Gene3D" id="3.40.50.10810">
    <property type="entry name" value="Tandem AAA-ATPase domain"/>
    <property type="match status" value="1"/>
</dbReference>
<evidence type="ECO:0000259" key="2">
    <source>
        <dbReference type="PROSITE" id="PS51192"/>
    </source>
</evidence>
<name>A0A429G7Q9_9CREN</name>
<dbReference type="Pfam" id="PF13020">
    <property type="entry name" value="NOV_C"/>
    <property type="match status" value="1"/>
</dbReference>
<dbReference type="GO" id="GO:0140097">
    <property type="term" value="F:catalytic activity, acting on DNA"/>
    <property type="evidence" value="ECO:0007669"/>
    <property type="project" value="UniProtKB-ARBA"/>
</dbReference>
<proteinExistence type="predicted"/>
<dbReference type="CDD" id="cd18793">
    <property type="entry name" value="SF2_C_SNF"/>
    <property type="match status" value="1"/>
</dbReference>
<dbReference type="InterPro" id="IPR014001">
    <property type="entry name" value="Helicase_ATP-bd"/>
</dbReference>
<dbReference type="PANTHER" id="PTHR45766">
    <property type="entry name" value="DNA ANNEALING HELICASE AND ENDONUCLEASE ZRANB3 FAMILY MEMBER"/>
    <property type="match status" value="1"/>
</dbReference>